<organism evidence="1 2">
    <name type="scientific">Candidatus Uhrbacteria bacterium GW2011_GWF2_46_218</name>
    <dbReference type="NCBI Taxonomy" id="1619001"/>
    <lineage>
        <taxon>Bacteria</taxon>
        <taxon>Candidatus Uhriibacteriota</taxon>
    </lineage>
</organism>
<protein>
    <submittedName>
        <fullName evidence="1">Uncharacterized protein</fullName>
    </submittedName>
</protein>
<dbReference type="AlphaFoldDB" id="A0A0G1RQJ3"/>
<dbReference type="EMBL" id="LCMG01000021">
    <property type="protein sequence ID" value="KKU32233.1"/>
    <property type="molecule type" value="Genomic_DNA"/>
</dbReference>
<sequence>MKTYRLKSAAEVQENSTNLWEAFVTYLDSVYFEGAAELLDKELVSFEYNAYISCYGS</sequence>
<proteinExistence type="predicted"/>
<evidence type="ECO:0000313" key="1">
    <source>
        <dbReference type="EMBL" id="KKU32233.1"/>
    </source>
</evidence>
<comment type="caution">
    <text evidence="1">The sequence shown here is derived from an EMBL/GenBank/DDBJ whole genome shotgun (WGS) entry which is preliminary data.</text>
</comment>
<dbReference type="Proteomes" id="UP000034705">
    <property type="component" value="Unassembled WGS sequence"/>
</dbReference>
<accession>A0A0G1RQJ3</accession>
<name>A0A0G1RQJ3_9BACT</name>
<reference evidence="1 2" key="1">
    <citation type="journal article" date="2015" name="Nature">
        <title>rRNA introns, odd ribosomes, and small enigmatic genomes across a large radiation of phyla.</title>
        <authorList>
            <person name="Brown C.T."/>
            <person name="Hug L.A."/>
            <person name="Thomas B.C."/>
            <person name="Sharon I."/>
            <person name="Castelle C.J."/>
            <person name="Singh A."/>
            <person name="Wilkins M.J."/>
            <person name="Williams K.H."/>
            <person name="Banfield J.F."/>
        </authorList>
    </citation>
    <scope>NUCLEOTIDE SEQUENCE [LARGE SCALE GENOMIC DNA]</scope>
</reference>
<evidence type="ECO:0000313" key="2">
    <source>
        <dbReference type="Proteomes" id="UP000034705"/>
    </source>
</evidence>
<gene>
    <name evidence="1" type="ORF">UX45_C0021G0005</name>
</gene>